<keyword evidence="3" id="KW-1185">Reference proteome</keyword>
<name>A0ABQ9IIP9_9NEOP</name>
<feature type="region of interest" description="Disordered" evidence="1">
    <location>
        <begin position="14"/>
        <end position="33"/>
    </location>
</feature>
<protein>
    <submittedName>
        <fullName evidence="2">Uncharacterized protein</fullName>
    </submittedName>
</protein>
<evidence type="ECO:0000313" key="2">
    <source>
        <dbReference type="EMBL" id="KAJ8896516.1"/>
    </source>
</evidence>
<dbReference type="EMBL" id="JARBHB010000001">
    <property type="protein sequence ID" value="KAJ8896516.1"/>
    <property type="molecule type" value="Genomic_DNA"/>
</dbReference>
<evidence type="ECO:0000313" key="3">
    <source>
        <dbReference type="Proteomes" id="UP001159363"/>
    </source>
</evidence>
<proteinExistence type="predicted"/>
<organism evidence="2 3">
    <name type="scientific">Dryococelus australis</name>
    <dbReference type="NCBI Taxonomy" id="614101"/>
    <lineage>
        <taxon>Eukaryota</taxon>
        <taxon>Metazoa</taxon>
        <taxon>Ecdysozoa</taxon>
        <taxon>Arthropoda</taxon>
        <taxon>Hexapoda</taxon>
        <taxon>Insecta</taxon>
        <taxon>Pterygota</taxon>
        <taxon>Neoptera</taxon>
        <taxon>Polyneoptera</taxon>
        <taxon>Phasmatodea</taxon>
        <taxon>Verophasmatodea</taxon>
        <taxon>Anareolatae</taxon>
        <taxon>Phasmatidae</taxon>
        <taxon>Eurycanthinae</taxon>
        <taxon>Dryococelus</taxon>
    </lineage>
</organism>
<accession>A0ABQ9IIP9</accession>
<comment type="caution">
    <text evidence="2">The sequence shown here is derived from an EMBL/GenBank/DDBJ whole genome shotgun (WGS) entry which is preliminary data.</text>
</comment>
<sequence>MEKVAIIQTSIQSGLPAPLPDERRRHKTRPNETPKNVADYIVQHISKSRQGTSQILKKYCIMTMDLQQTMPLPRLSTSTAFYIRQMWFYNLGIHIIAKYVDKTVFCMWTEDQAGRGRSEIFSSLLRITEVDVSLKEKYHLILWTD</sequence>
<evidence type="ECO:0000256" key="1">
    <source>
        <dbReference type="SAM" id="MobiDB-lite"/>
    </source>
</evidence>
<gene>
    <name evidence="2" type="ORF">PR048_001860</name>
</gene>
<reference evidence="2 3" key="1">
    <citation type="submission" date="2023-02" db="EMBL/GenBank/DDBJ databases">
        <title>LHISI_Scaffold_Assembly.</title>
        <authorList>
            <person name="Stuart O.P."/>
            <person name="Cleave R."/>
            <person name="Magrath M.J.L."/>
            <person name="Mikheyev A.S."/>
        </authorList>
    </citation>
    <scope>NUCLEOTIDE SEQUENCE [LARGE SCALE GENOMIC DNA]</scope>
    <source>
        <strain evidence="2">Daus_M_001</strain>
        <tissue evidence="2">Leg muscle</tissue>
    </source>
</reference>
<dbReference type="Proteomes" id="UP001159363">
    <property type="component" value="Chromosome 1"/>
</dbReference>